<reference evidence="1" key="1">
    <citation type="submission" date="2018-11" db="EMBL/GenBank/DDBJ databases">
        <authorList>
            <consortium name="Pathogen Informatics"/>
        </authorList>
    </citation>
    <scope>NUCLEOTIDE SEQUENCE</scope>
</reference>
<organism evidence="1 2">
    <name type="scientific">Protopolystoma xenopodis</name>
    <dbReference type="NCBI Taxonomy" id="117903"/>
    <lineage>
        <taxon>Eukaryota</taxon>
        <taxon>Metazoa</taxon>
        <taxon>Spiralia</taxon>
        <taxon>Lophotrochozoa</taxon>
        <taxon>Platyhelminthes</taxon>
        <taxon>Monogenea</taxon>
        <taxon>Polyopisthocotylea</taxon>
        <taxon>Polystomatidea</taxon>
        <taxon>Polystomatidae</taxon>
        <taxon>Protopolystoma</taxon>
    </lineage>
</organism>
<gene>
    <name evidence="1" type="ORF">PXEA_LOCUS33461</name>
</gene>
<name>A0A448XM75_9PLAT</name>
<comment type="caution">
    <text evidence="1">The sequence shown here is derived from an EMBL/GenBank/DDBJ whole genome shotgun (WGS) entry which is preliminary data.</text>
</comment>
<dbReference type="Proteomes" id="UP000784294">
    <property type="component" value="Unassembled WGS sequence"/>
</dbReference>
<evidence type="ECO:0000313" key="2">
    <source>
        <dbReference type="Proteomes" id="UP000784294"/>
    </source>
</evidence>
<accession>A0A448XM75</accession>
<feature type="non-terminal residue" evidence="1">
    <location>
        <position position="1"/>
    </location>
</feature>
<dbReference type="EMBL" id="CAAALY010263364">
    <property type="protein sequence ID" value="VEL40021.1"/>
    <property type="molecule type" value="Genomic_DNA"/>
</dbReference>
<dbReference type="AlphaFoldDB" id="A0A448XM75"/>
<proteinExistence type="predicted"/>
<protein>
    <submittedName>
        <fullName evidence="1">Uncharacterized protein</fullName>
    </submittedName>
</protein>
<evidence type="ECO:0000313" key="1">
    <source>
        <dbReference type="EMBL" id="VEL40021.1"/>
    </source>
</evidence>
<keyword evidence="2" id="KW-1185">Reference proteome</keyword>
<sequence>VTVTVVVVVFVVGRTSDSPREQAHCRLKRADRVKAAALDVCQTGLAARRSGLTCTQIVSVCLPSPRLMVEFGPIGTDFPSGLVQQSSSNQNEAGSVDWAANQTSMGSFGLETRQTNAD</sequence>